<sequence length="398" mass="46521">MFILDPDTNTVSLTLYRYLCENIVGTKNHVKTIRLLNTIRDNGTSTESEASITSGSFGEGLEMRGSDLDMMASSKFIEVYADEKTTHNSMLTYYKMETDDVKPGFTQLLSETNGKKALFQFCEELNGKHFLSSTLFKQFHSYNIDGAIIHGPCVSDKNGILDQCLCLHCKTWISQASQWISRSNNAWPSYNVKQNQLSNFHVSMWMDHFEPYTLHAIEVVKTLNSKLLRWSNDMMSVNVKKKTCLYKRRVHQIVYCDKSSLKYFYIYYMSLWCARFAQTIPLTNTRSSNKHQYKQYNSCFCILLQNIHHDAVSGWLMLASVFYKAKQYDKALHIIIYIITKCTPEKLYSFMDMSDTHYQMLKLKSIQEKTIVRLWKIKRVDVMKFERNSWLIPNELQI</sequence>
<dbReference type="AlphaFoldDB" id="A0A6J8DGE3"/>
<protein>
    <submittedName>
        <fullName evidence="1">Uncharacterized protein</fullName>
    </submittedName>
</protein>
<dbReference type="OrthoDB" id="6193440at2759"/>
<dbReference type="Proteomes" id="UP000507470">
    <property type="component" value="Unassembled WGS sequence"/>
</dbReference>
<reference evidence="1 2" key="1">
    <citation type="submission" date="2020-06" db="EMBL/GenBank/DDBJ databases">
        <authorList>
            <person name="Li R."/>
            <person name="Bekaert M."/>
        </authorList>
    </citation>
    <scope>NUCLEOTIDE SEQUENCE [LARGE SCALE GENOMIC DNA]</scope>
    <source>
        <strain evidence="2">wild</strain>
    </source>
</reference>
<proteinExistence type="predicted"/>
<evidence type="ECO:0000313" key="2">
    <source>
        <dbReference type="Proteomes" id="UP000507470"/>
    </source>
</evidence>
<organism evidence="1 2">
    <name type="scientific">Mytilus coruscus</name>
    <name type="common">Sea mussel</name>
    <dbReference type="NCBI Taxonomy" id="42192"/>
    <lineage>
        <taxon>Eukaryota</taxon>
        <taxon>Metazoa</taxon>
        <taxon>Spiralia</taxon>
        <taxon>Lophotrochozoa</taxon>
        <taxon>Mollusca</taxon>
        <taxon>Bivalvia</taxon>
        <taxon>Autobranchia</taxon>
        <taxon>Pteriomorphia</taxon>
        <taxon>Mytilida</taxon>
        <taxon>Mytiloidea</taxon>
        <taxon>Mytilidae</taxon>
        <taxon>Mytilinae</taxon>
        <taxon>Mytilus</taxon>
    </lineage>
</organism>
<evidence type="ECO:0000313" key="1">
    <source>
        <dbReference type="EMBL" id="CAC5406422.1"/>
    </source>
</evidence>
<dbReference type="EMBL" id="CACVKT020007222">
    <property type="protein sequence ID" value="CAC5406422.1"/>
    <property type="molecule type" value="Genomic_DNA"/>
</dbReference>
<keyword evidence="2" id="KW-1185">Reference proteome</keyword>
<accession>A0A6J8DGE3</accession>
<name>A0A6J8DGE3_MYTCO</name>
<gene>
    <name evidence="1" type="ORF">MCOR_39995</name>
</gene>